<feature type="region of interest" description="Disordered" evidence="4">
    <location>
        <begin position="292"/>
        <end position="313"/>
    </location>
</feature>
<dbReference type="InterPro" id="IPR001173">
    <property type="entry name" value="Glyco_trans_2-like"/>
</dbReference>
<dbReference type="EMBL" id="LMWP01000026">
    <property type="protein sequence ID" value="KUN23028.1"/>
    <property type="molecule type" value="Genomic_DNA"/>
</dbReference>
<evidence type="ECO:0000313" key="6">
    <source>
        <dbReference type="EMBL" id="KUN23028.1"/>
    </source>
</evidence>
<keyword evidence="3 6" id="KW-0808">Transferase</keyword>
<evidence type="ECO:0000256" key="3">
    <source>
        <dbReference type="ARBA" id="ARBA00022679"/>
    </source>
</evidence>
<keyword evidence="7" id="KW-1185">Reference proteome</keyword>
<dbReference type="Pfam" id="PF00535">
    <property type="entry name" value="Glycos_transf_2"/>
    <property type="match status" value="1"/>
</dbReference>
<dbReference type="Gene3D" id="3.90.550.10">
    <property type="entry name" value="Spore Coat Polysaccharide Biosynthesis Protein SpsA, Chain A"/>
    <property type="match status" value="1"/>
</dbReference>
<dbReference type="InterPro" id="IPR050834">
    <property type="entry name" value="Glycosyltransf_2"/>
</dbReference>
<dbReference type="AlphaFoldDB" id="A0A101Q486"/>
<dbReference type="SUPFAM" id="SSF53448">
    <property type="entry name" value="Nucleotide-diphospho-sugar transferases"/>
    <property type="match status" value="1"/>
</dbReference>
<gene>
    <name evidence="6" type="ORF">AQJ11_23975</name>
</gene>
<evidence type="ECO:0000259" key="5">
    <source>
        <dbReference type="Pfam" id="PF00535"/>
    </source>
</evidence>
<sequence length="313" mass="33545">MSAERAPDRVHRPPTAGDPRVTVAVITRDRSASLVRTLAALAALPERPPVVVVDNSRDDTTRRAVAGHPAIARLLRPAANTGALGRNLAVRHAGTPYVAFSDDDSWWEPGSLARAADLLDQHPRLGLLAARTLVGDEAAEDPLNAVLAASPLPLEPDLPGRPVLGFLGCACVVRREAFLSAGGYHPLLFFGGEETLLAYDLAAAGWGVAYEPSLRARHHPEDHDRTGRSFLVRRNHVLTTCLRRPWPVVLRAGADLALAAAAGRPGARRALKETVARLPAALARRRPLPPRVEHAAGLLDRDPAARPRRGTGR</sequence>
<proteinExistence type="inferred from homology"/>
<evidence type="ECO:0000313" key="7">
    <source>
        <dbReference type="Proteomes" id="UP000053398"/>
    </source>
</evidence>
<reference evidence="6 7" key="1">
    <citation type="submission" date="2015-10" db="EMBL/GenBank/DDBJ databases">
        <title>Draft genome sequence of Streptomyces corchorusii DSM 40340, type strain for the species Streptomyces corchorusii.</title>
        <authorList>
            <person name="Ruckert C."/>
            <person name="Winkler A."/>
            <person name="Kalinowski J."/>
            <person name="Kampfer P."/>
            <person name="Glaeser S."/>
        </authorList>
    </citation>
    <scope>NUCLEOTIDE SEQUENCE [LARGE SCALE GENOMIC DNA]</scope>
    <source>
        <strain evidence="6 7">DSM 40340</strain>
    </source>
</reference>
<protein>
    <submittedName>
        <fullName evidence="6">Glycosyl transferase</fullName>
    </submittedName>
</protein>
<name>A0A101Q486_STRCK</name>
<dbReference type="Proteomes" id="UP000053398">
    <property type="component" value="Unassembled WGS sequence"/>
</dbReference>
<evidence type="ECO:0000256" key="1">
    <source>
        <dbReference type="ARBA" id="ARBA00006739"/>
    </source>
</evidence>
<organism evidence="6 7">
    <name type="scientific">Streptomyces corchorusii</name>
    <name type="common">Streptomyces chibaensis</name>
    <dbReference type="NCBI Taxonomy" id="1903"/>
    <lineage>
        <taxon>Bacteria</taxon>
        <taxon>Bacillati</taxon>
        <taxon>Actinomycetota</taxon>
        <taxon>Actinomycetes</taxon>
        <taxon>Kitasatosporales</taxon>
        <taxon>Streptomycetaceae</taxon>
        <taxon>Streptomyces</taxon>
    </lineage>
</organism>
<dbReference type="PANTHER" id="PTHR43685:SF5">
    <property type="entry name" value="GLYCOSYLTRANSFERASE EPSE-RELATED"/>
    <property type="match status" value="1"/>
</dbReference>
<dbReference type="GO" id="GO:0016757">
    <property type="term" value="F:glycosyltransferase activity"/>
    <property type="evidence" value="ECO:0007669"/>
    <property type="project" value="UniProtKB-KW"/>
</dbReference>
<accession>A0A101Q486</accession>
<evidence type="ECO:0000256" key="2">
    <source>
        <dbReference type="ARBA" id="ARBA00022676"/>
    </source>
</evidence>
<evidence type="ECO:0000256" key="4">
    <source>
        <dbReference type="SAM" id="MobiDB-lite"/>
    </source>
</evidence>
<feature type="compositionally biased region" description="Basic and acidic residues" evidence="4">
    <location>
        <begin position="292"/>
        <end position="305"/>
    </location>
</feature>
<dbReference type="InterPro" id="IPR029044">
    <property type="entry name" value="Nucleotide-diphossugar_trans"/>
</dbReference>
<comment type="similarity">
    <text evidence="1">Belongs to the glycosyltransferase 2 family.</text>
</comment>
<dbReference type="RefSeq" id="WP_059264327.1">
    <property type="nucleotide sequence ID" value="NZ_KQ948359.1"/>
</dbReference>
<dbReference type="PANTHER" id="PTHR43685">
    <property type="entry name" value="GLYCOSYLTRANSFERASE"/>
    <property type="match status" value="1"/>
</dbReference>
<feature type="domain" description="Glycosyltransferase 2-like" evidence="5">
    <location>
        <begin position="22"/>
        <end position="178"/>
    </location>
</feature>
<comment type="caution">
    <text evidence="6">The sequence shown here is derived from an EMBL/GenBank/DDBJ whole genome shotgun (WGS) entry which is preliminary data.</text>
</comment>
<keyword evidence="2" id="KW-0328">Glycosyltransferase</keyword>